<dbReference type="InterPro" id="IPR007737">
    <property type="entry name" value="Mga_HTH"/>
</dbReference>
<evidence type="ECO:0000259" key="3">
    <source>
        <dbReference type="Pfam" id="PF05043"/>
    </source>
</evidence>
<protein>
    <submittedName>
        <fullName evidence="5">HTH domain-containing protein</fullName>
    </submittedName>
</protein>
<dbReference type="AlphaFoldDB" id="A0A4P6YSQ4"/>
<evidence type="ECO:0000259" key="4">
    <source>
        <dbReference type="Pfam" id="PF08279"/>
    </source>
</evidence>
<evidence type="ECO:0000256" key="2">
    <source>
        <dbReference type="ARBA" id="ARBA00023163"/>
    </source>
</evidence>
<sequence>MLNQLLSKQHKRQFEIVNMLMSSATPTTTEFANQLKTTRQTIQTDIDELNAVITPHIIVQVDNQWQLIASAKLSLTSIHSQILSQSLSFNILETIFLGNVTTQQELLESALTSQATLYREIKNINAILNPLNIHLNTRKLIIEGDEFKVRSFFFQYFFEKYEFASVFVPDIELETFDKLITTFSKNNNVYFNQADLSFMEYNKLCILLKVSIQRLQQGYHIDLPGQATFTVDLDANLEREFFYNFKIPLSAKTYSEIFGLFYNQYYVVTIDALNHLCNIDAKYATLVDSIKQLISFVAEQPNIELTNQDDLLIALFNAVQAKDFIQFILLDKIGQFIATAQFENHRLFTDIVVKITELIAPGDCEESQLVGSLMYELIINCDSLYHELKHVTELQNLHIGFILNLPTNHINLLISDLQAMLPDAKLTVLNNLSLPALIKESAEFDVVVSNLHGLASQIHAPLLSLTTVYQFLNQSISESIFNA</sequence>
<keyword evidence="2" id="KW-0804">Transcription</keyword>
<dbReference type="RefSeq" id="WP_133362780.1">
    <property type="nucleotide sequence ID" value="NZ_CP037940.1"/>
</dbReference>
<gene>
    <name evidence="5" type="ORF">EQG49_04110</name>
</gene>
<dbReference type="Pfam" id="PF05043">
    <property type="entry name" value="Mga"/>
    <property type="match status" value="1"/>
</dbReference>
<evidence type="ECO:0000256" key="1">
    <source>
        <dbReference type="ARBA" id="ARBA00023015"/>
    </source>
</evidence>
<dbReference type="OrthoDB" id="1711164at2"/>
<keyword evidence="1" id="KW-0805">Transcription regulation</keyword>
<feature type="domain" description="Helix-turn-helix type 11" evidence="4">
    <location>
        <begin position="12"/>
        <end position="53"/>
    </location>
</feature>
<evidence type="ECO:0000313" key="5">
    <source>
        <dbReference type="EMBL" id="QBO35701.1"/>
    </source>
</evidence>
<feature type="domain" description="Mga helix-turn-helix" evidence="3">
    <location>
        <begin position="73"/>
        <end position="157"/>
    </location>
</feature>
<reference evidence="6" key="1">
    <citation type="submission" date="2019-03" db="EMBL/GenBank/DDBJ databases">
        <title>Weissella sp. 26KH-42 Genome sequencing.</title>
        <authorList>
            <person name="Heo J."/>
            <person name="Kim S.-J."/>
            <person name="Kim J.-S."/>
            <person name="Hong S.-B."/>
            <person name="Kwon S.-W."/>
        </authorList>
    </citation>
    <scope>NUCLEOTIDE SEQUENCE [LARGE SCALE GENOMIC DNA]</scope>
    <source>
        <strain evidence="6">26KH-42</strain>
    </source>
</reference>
<name>A0A4P6YSQ4_9LACO</name>
<dbReference type="PANTHER" id="PTHR30185">
    <property type="entry name" value="CRYPTIC BETA-GLUCOSIDE BGL OPERON ANTITERMINATOR"/>
    <property type="match status" value="1"/>
</dbReference>
<evidence type="ECO:0000313" key="6">
    <source>
        <dbReference type="Proteomes" id="UP000292886"/>
    </source>
</evidence>
<dbReference type="Proteomes" id="UP000292886">
    <property type="component" value="Chromosome"/>
</dbReference>
<dbReference type="InterPro" id="IPR013196">
    <property type="entry name" value="HTH_11"/>
</dbReference>
<keyword evidence="6" id="KW-1185">Reference proteome</keyword>
<proteinExistence type="predicted"/>
<dbReference type="InterPro" id="IPR036388">
    <property type="entry name" value="WH-like_DNA-bd_sf"/>
</dbReference>
<dbReference type="EMBL" id="CP037940">
    <property type="protein sequence ID" value="QBO35701.1"/>
    <property type="molecule type" value="Genomic_DNA"/>
</dbReference>
<organism evidence="5 6">
    <name type="scientific">Periweissella cryptocerci</name>
    <dbReference type="NCBI Taxonomy" id="2506420"/>
    <lineage>
        <taxon>Bacteria</taxon>
        <taxon>Bacillati</taxon>
        <taxon>Bacillota</taxon>
        <taxon>Bacilli</taxon>
        <taxon>Lactobacillales</taxon>
        <taxon>Lactobacillaceae</taxon>
        <taxon>Periweissella</taxon>
    </lineage>
</organism>
<dbReference type="PANTHER" id="PTHR30185:SF18">
    <property type="entry name" value="TRANSCRIPTIONAL REGULATOR MTLR"/>
    <property type="match status" value="1"/>
</dbReference>
<dbReference type="InterPro" id="IPR050661">
    <property type="entry name" value="BglG_antiterminators"/>
</dbReference>
<dbReference type="KEGG" id="wei:EQG49_04110"/>
<accession>A0A4P6YSQ4</accession>
<dbReference type="Pfam" id="PF08279">
    <property type="entry name" value="HTH_11"/>
    <property type="match status" value="1"/>
</dbReference>
<dbReference type="Gene3D" id="1.10.10.10">
    <property type="entry name" value="Winged helix-like DNA-binding domain superfamily/Winged helix DNA-binding domain"/>
    <property type="match status" value="2"/>
</dbReference>